<reference evidence="2" key="1">
    <citation type="submission" date="2018-02" db="EMBL/GenBank/DDBJ databases">
        <title>Genome sequence of Desulfocucumis palustris strain NAW-5.</title>
        <authorList>
            <person name="Watanabe M."/>
            <person name="Kojima H."/>
            <person name="Fukui M."/>
        </authorList>
    </citation>
    <scope>NUCLEOTIDE SEQUENCE [LARGE SCALE GENOMIC DNA]</scope>
    <source>
        <strain evidence="2">NAW-5</strain>
    </source>
</reference>
<name>A0A2L2XGI3_9FIRM</name>
<evidence type="ECO:0000313" key="1">
    <source>
        <dbReference type="EMBL" id="GBF35252.1"/>
    </source>
</evidence>
<protein>
    <submittedName>
        <fullName evidence="1">Uncharacterized protein</fullName>
    </submittedName>
</protein>
<gene>
    <name evidence="1" type="ORF">DCCM_4375</name>
</gene>
<proteinExistence type="predicted"/>
<dbReference type="AlphaFoldDB" id="A0A2L2XGI3"/>
<sequence>MALTPGSAVLVILPPSGGTVRKQKFFSRDETLLYFPV</sequence>
<comment type="caution">
    <text evidence="1">The sequence shown here is derived from an EMBL/GenBank/DDBJ whole genome shotgun (WGS) entry which is preliminary data.</text>
</comment>
<accession>A0A2L2XGI3</accession>
<dbReference type="Proteomes" id="UP000239549">
    <property type="component" value="Unassembled WGS sequence"/>
</dbReference>
<organism evidence="1 2">
    <name type="scientific">Desulfocucumis palustris</name>
    <dbReference type="NCBI Taxonomy" id="1898651"/>
    <lineage>
        <taxon>Bacteria</taxon>
        <taxon>Bacillati</taxon>
        <taxon>Bacillota</taxon>
        <taxon>Clostridia</taxon>
        <taxon>Eubacteriales</taxon>
        <taxon>Desulfocucumaceae</taxon>
        <taxon>Desulfocucumis</taxon>
    </lineage>
</organism>
<dbReference type="EMBL" id="BFAV01000157">
    <property type="protein sequence ID" value="GBF35252.1"/>
    <property type="molecule type" value="Genomic_DNA"/>
</dbReference>
<keyword evidence="2" id="KW-1185">Reference proteome</keyword>
<evidence type="ECO:0000313" key="2">
    <source>
        <dbReference type="Proteomes" id="UP000239549"/>
    </source>
</evidence>